<name>H2YR13_CIOSA</name>
<keyword evidence="4" id="KW-0297">G-protein coupled receptor</keyword>
<feature type="region of interest" description="Disordered" evidence="8">
    <location>
        <begin position="273"/>
        <end position="299"/>
    </location>
</feature>
<feature type="transmembrane region" description="Helical" evidence="9">
    <location>
        <begin position="44"/>
        <end position="67"/>
    </location>
</feature>
<evidence type="ECO:0000256" key="5">
    <source>
        <dbReference type="ARBA" id="ARBA00023136"/>
    </source>
</evidence>
<evidence type="ECO:0000256" key="9">
    <source>
        <dbReference type="SAM" id="Phobius"/>
    </source>
</evidence>
<dbReference type="InterPro" id="IPR000276">
    <property type="entry name" value="GPCR_Rhodpsn"/>
</dbReference>
<reference evidence="11" key="2">
    <citation type="submission" date="2025-08" db="UniProtKB">
        <authorList>
            <consortium name="Ensembl"/>
        </authorList>
    </citation>
    <scope>IDENTIFICATION</scope>
</reference>
<keyword evidence="2 9" id="KW-0812">Transmembrane</keyword>
<reference evidence="11" key="3">
    <citation type="submission" date="2025-09" db="UniProtKB">
        <authorList>
            <consortium name="Ensembl"/>
        </authorList>
    </citation>
    <scope>IDENTIFICATION</scope>
</reference>
<comment type="subcellular location">
    <subcellularLocation>
        <location evidence="1">Membrane</location>
        <topology evidence="1">Multi-pass membrane protein</topology>
    </subcellularLocation>
</comment>
<evidence type="ECO:0000313" key="11">
    <source>
        <dbReference type="Ensembl" id="ENSCSAVP00000007773.1"/>
    </source>
</evidence>
<dbReference type="Ensembl" id="ENSCSAVT00000007876.1">
    <property type="protein sequence ID" value="ENSCSAVP00000007773.1"/>
    <property type="gene ID" value="ENSCSAVG00000004644.1"/>
</dbReference>
<feature type="region of interest" description="Disordered" evidence="8">
    <location>
        <begin position="184"/>
        <end position="213"/>
    </location>
</feature>
<dbReference type="GO" id="GO:0016020">
    <property type="term" value="C:membrane"/>
    <property type="evidence" value="ECO:0007669"/>
    <property type="project" value="UniProtKB-SubCell"/>
</dbReference>
<dbReference type="InterPro" id="IPR017452">
    <property type="entry name" value="GPCR_Rhodpsn_7TM"/>
</dbReference>
<dbReference type="Gene3D" id="1.20.1070.10">
    <property type="entry name" value="Rhodopsin 7-helix transmembrane proteins"/>
    <property type="match status" value="1"/>
</dbReference>
<dbReference type="Pfam" id="PF00001">
    <property type="entry name" value="7tm_1"/>
    <property type="match status" value="1"/>
</dbReference>
<dbReference type="HOGENOM" id="CLU_636087_0_0_1"/>
<evidence type="ECO:0000256" key="4">
    <source>
        <dbReference type="ARBA" id="ARBA00023040"/>
    </source>
</evidence>
<accession>H2YR13</accession>
<keyword evidence="6" id="KW-0675">Receptor</keyword>
<feature type="transmembrane region" description="Helical" evidence="9">
    <location>
        <begin position="138"/>
        <end position="157"/>
    </location>
</feature>
<evidence type="ECO:0000256" key="7">
    <source>
        <dbReference type="ARBA" id="ARBA00023224"/>
    </source>
</evidence>
<feature type="transmembrane region" description="Helical" evidence="9">
    <location>
        <begin position="102"/>
        <end position="126"/>
    </location>
</feature>
<evidence type="ECO:0000313" key="12">
    <source>
        <dbReference type="Proteomes" id="UP000007875"/>
    </source>
</evidence>
<protein>
    <recommendedName>
        <fullName evidence="10">G-protein coupled receptors family 1 profile domain-containing protein</fullName>
    </recommendedName>
</protein>
<evidence type="ECO:0000256" key="6">
    <source>
        <dbReference type="ARBA" id="ARBA00023170"/>
    </source>
</evidence>
<dbReference type="PANTHER" id="PTHR24240">
    <property type="entry name" value="OPSIN"/>
    <property type="match status" value="1"/>
</dbReference>
<reference evidence="12" key="1">
    <citation type="submission" date="2003-08" db="EMBL/GenBank/DDBJ databases">
        <authorList>
            <person name="Birren B."/>
            <person name="Nusbaum C."/>
            <person name="Abebe A."/>
            <person name="Abouelleil A."/>
            <person name="Adekoya E."/>
            <person name="Ait-zahra M."/>
            <person name="Allen N."/>
            <person name="Allen T."/>
            <person name="An P."/>
            <person name="Anderson M."/>
            <person name="Anderson S."/>
            <person name="Arachchi H."/>
            <person name="Armbruster J."/>
            <person name="Bachantsang P."/>
            <person name="Baldwin J."/>
            <person name="Barry A."/>
            <person name="Bayul T."/>
            <person name="Blitshsteyn B."/>
            <person name="Bloom T."/>
            <person name="Blye J."/>
            <person name="Boguslavskiy L."/>
            <person name="Borowsky M."/>
            <person name="Boukhgalter B."/>
            <person name="Brunache A."/>
            <person name="Butler J."/>
            <person name="Calixte N."/>
            <person name="Calvo S."/>
            <person name="Camarata J."/>
            <person name="Campo K."/>
            <person name="Chang J."/>
            <person name="Cheshatsang Y."/>
            <person name="Citroen M."/>
            <person name="Collymore A."/>
            <person name="Considine T."/>
            <person name="Cook A."/>
            <person name="Cooke P."/>
            <person name="Corum B."/>
            <person name="Cuomo C."/>
            <person name="David R."/>
            <person name="Dawoe T."/>
            <person name="Degray S."/>
            <person name="Dodge S."/>
            <person name="Dooley K."/>
            <person name="Dorje P."/>
            <person name="Dorjee K."/>
            <person name="Dorris L."/>
            <person name="Duffey N."/>
            <person name="Dupes A."/>
            <person name="Elkins T."/>
            <person name="Engels R."/>
            <person name="Erickson J."/>
            <person name="Farina A."/>
            <person name="Faro S."/>
            <person name="Ferreira P."/>
            <person name="Fischer H."/>
            <person name="Fitzgerald M."/>
            <person name="Foley K."/>
            <person name="Gage D."/>
            <person name="Galagan J."/>
            <person name="Gearin G."/>
            <person name="Gnerre S."/>
            <person name="Gnirke A."/>
            <person name="Goyette A."/>
            <person name="Graham J."/>
            <person name="Grandbois E."/>
            <person name="Gyaltsen K."/>
            <person name="Hafez N."/>
            <person name="Hagopian D."/>
            <person name="Hagos B."/>
            <person name="Hall J."/>
            <person name="Hatcher B."/>
            <person name="Heller A."/>
            <person name="Higgins H."/>
            <person name="Honan T."/>
            <person name="Horn A."/>
            <person name="Houde N."/>
            <person name="Hughes L."/>
            <person name="Hulme W."/>
            <person name="Husby E."/>
            <person name="Iliev I."/>
            <person name="Jaffe D."/>
            <person name="Jones C."/>
            <person name="Kamal M."/>
            <person name="Kamat A."/>
            <person name="Kamvysselis M."/>
            <person name="Karlsson E."/>
            <person name="Kells C."/>
            <person name="Kieu A."/>
            <person name="Kisner P."/>
            <person name="Kodira C."/>
            <person name="Kulbokas E."/>
            <person name="Labutti K."/>
            <person name="Lama D."/>
            <person name="Landers T."/>
            <person name="Leger J."/>
            <person name="Levine S."/>
            <person name="Lewis D."/>
            <person name="Lewis T."/>
            <person name="Lindblad-toh K."/>
            <person name="Liu X."/>
            <person name="Lokyitsang T."/>
            <person name="Lokyitsang Y."/>
            <person name="Lucien O."/>
            <person name="Lui A."/>
            <person name="Ma L.J."/>
            <person name="Mabbitt R."/>
            <person name="Macdonald J."/>
            <person name="Maclean C."/>
            <person name="Major J."/>
            <person name="Manning J."/>
            <person name="Marabella R."/>
            <person name="Maru K."/>
            <person name="Matthews C."/>
            <person name="Mauceli E."/>
            <person name="Mccarthy M."/>
            <person name="Mcdonough S."/>
            <person name="Mcghee T."/>
            <person name="Meldrim J."/>
            <person name="Meneus L."/>
            <person name="Mesirov J."/>
            <person name="Mihalev A."/>
            <person name="Mihova T."/>
            <person name="Mikkelsen T."/>
            <person name="Mlenga V."/>
            <person name="Moru K."/>
            <person name="Mozes J."/>
            <person name="Mulrain L."/>
            <person name="Munson G."/>
            <person name="Naylor J."/>
            <person name="Newes C."/>
            <person name="Nguyen C."/>
            <person name="Nguyen N."/>
            <person name="Nguyen T."/>
            <person name="Nicol R."/>
            <person name="Nielsen C."/>
            <person name="Nizzari M."/>
            <person name="Norbu C."/>
            <person name="Norbu N."/>
            <person name="O'donnell P."/>
            <person name="Okoawo O."/>
            <person name="O'leary S."/>
            <person name="Omotosho B."/>
            <person name="O'neill K."/>
            <person name="Osman S."/>
            <person name="Parker S."/>
            <person name="Perrin D."/>
            <person name="Phunkhang P."/>
            <person name="Piqani B."/>
            <person name="Purcell S."/>
            <person name="Rachupka T."/>
            <person name="Ramasamy U."/>
            <person name="Rameau R."/>
            <person name="Ray V."/>
            <person name="Raymond C."/>
            <person name="Retta R."/>
            <person name="Richardson S."/>
            <person name="Rise C."/>
            <person name="Rodriguez J."/>
            <person name="Rogers J."/>
            <person name="Rogov P."/>
            <person name="Rutman M."/>
            <person name="Schupbach R."/>
            <person name="Seaman C."/>
            <person name="Settipalli S."/>
            <person name="Sharpe T."/>
            <person name="Sheridan J."/>
            <person name="Sherpa N."/>
            <person name="Shi J."/>
            <person name="Smirnov S."/>
            <person name="Smith C."/>
            <person name="Sougnez C."/>
            <person name="Spencer B."/>
            <person name="Stalker J."/>
            <person name="Stange-thomann N."/>
            <person name="Stavropoulos S."/>
            <person name="Stetson K."/>
            <person name="Stone C."/>
            <person name="Stone S."/>
            <person name="Stubbs M."/>
            <person name="Talamas J."/>
            <person name="Tchuinga P."/>
            <person name="Tenzing P."/>
            <person name="Tesfaye S."/>
            <person name="Theodore J."/>
            <person name="Thoulutsang Y."/>
            <person name="Topham K."/>
            <person name="Towey S."/>
            <person name="Tsamla T."/>
            <person name="Tsomo N."/>
            <person name="Vallee D."/>
            <person name="Vassiliev H."/>
            <person name="Venkataraman V."/>
            <person name="Vinson J."/>
            <person name="Vo A."/>
            <person name="Wade C."/>
            <person name="Wang S."/>
            <person name="Wangchuk T."/>
            <person name="Wangdi T."/>
            <person name="Whittaker C."/>
            <person name="Wilkinson J."/>
            <person name="Wu Y."/>
            <person name="Wyman D."/>
            <person name="Yadav S."/>
            <person name="Yang S."/>
            <person name="Yang X."/>
            <person name="Yeager S."/>
            <person name="Yee E."/>
            <person name="Young G."/>
            <person name="Zainoun J."/>
            <person name="Zembeck L."/>
            <person name="Zimmer A."/>
            <person name="Zody M."/>
            <person name="Lander E."/>
        </authorList>
    </citation>
    <scope>NUCLEOTIDE SEQUENCE [LARGE SCALE GENOMIC DNA]</scope>
</reference>
<sequence length="431" mass="49253">MVLFTWVWSNLLSMPTFLGWGRIAYDQKMMVCSWDDTFNQSFTIFITVGAIVIPIIVIAFCYLKLFLTVRGSGRWVRSLSMGSGVFQSNEQHRRSIRKERNLLQTLATTVAFFCVCWVPYGLSILIDAKGVPKHAKKVFGWLGLSNSMVNFIIYGAMNPVFRRGYRNLFILVFRCKRESRITSTAMHGSHSDNMYRSNRKKSLTGTPIQQSRTNNANAVLHADRASPNPIIHTAKQNSAVEMNQAIDPSRRRHSHLNNIWSTNVTPWNKFLDSKTETPRHQSKSESPVHKSTQQLTKTDRTYKSPIRLLSFKRSGSGRRVENVRNESALREGRKKRNSLMLLQIELSDDESPLKRRTKSEIPYGVQRPVVKLNSSSSVGRNAVLPHIDNRDDLLEKKSENNPIEEKLEEKSRIIQALDETNDIITNINATS</sequence>
<dbReference type="SUPFAM" id="SSF81321">
    <property type="entry name" value="Family A G protein-coupled receptor-like"/>
    <property type="match status" value="1"/>
</dbReference>
<feature type="domain" description="G-protein coupled receptors family 1 profile" evidence="10">
    <location>
        <begin position="1"/>
        <end position="154"/>
    </location>
</feature>
<evidence type="ECO:0000256" key="8">
    <source>
        <dbReference type="SAM" id="MobiDB-lite"/>
    </source>
</evidence>
<organism evidence="11 12">
    <name type="scientific">Ciona savignyi</name>
    <name type="common">Pacific transparent sea squirt</name>
    <dbReference type="NCBI Taxonomy" id="51511"/>
    <lineage>
        <taxon>Eukaryota</taxon>
        <taxon>Metazoa</taxon>
        <taxon>Chordata</taxon>
        <taxon>Tunicata</taxon>
        <taxon>Ascidiacea</taxon>
        <taxon>Phlebobranchia</taxon>
        <taxon>Cionidae</taxon>
        <taxon>Ciona</taxon>
    </lineage>
</organism>
<evidence type="ECO:0000256" key="3">
    <source>
        <dbReference type="ARBA" id="ARBA00022989"/>
    </source>
</evidence>
<feature type="compositionally biased region" description="Polar residues" evidence="8">
    <location>
        <begin position="203"/>
        <end position="213"/>
    </location>
</feature>
<evidence type="ECO:0000259" key="10">
    <source>
        <dbReference type="PROSITE" id="PS50262"/>
    </source>
</evidence>
<proteinExistence type="predicted"/>
<evidence type="ECO:0000256" key="1">
    <source>
        <dbReference type="ARBA" id="ARBA00004141"/>
    </source>
</evidence>
<dbReference type="STRING" id="51511.ENSCSAVP00000007773"/>
<keyword evidence="3 9" id="KW-1133">Transmembrane helix</keyword>
<dbReference type="PRINTS" id="PR00237">
    <property type="entry name" value="GPCRRHODOPSN"/>
</dbReference>
<dbReference type="GeneTree" id="ENSGT01150000286935"/>
<keyword evidence="5 9" id="KW-0472">Membrane</keyword>
<dbReference type="AlphaFoldDB" id="H2YR13"/>
<dbReference type="GO" id="GO:0004930">
    <property type="term" value="F:G protein-coupled receptor activity"/>
    <property type="evidence" value="ECO:0007669"/>
    <property type="project" value="UniProtKB-KW"/>
</dbReference>
<feature type="compositionally biased region" description="Basic and acidic residues" evidence="8">
    <location>
        <begin position="273"/>
        <end position="288"/>
    </location>
</feature>
<keyword evidence="12" id="KW-1185">Reference proteome</keyword>
<dbReference type="InParanoid" id="H2YR13"/>
<dbReference type="PROSITE" id="PS50262">
    <property type="entry name" value="G_PROTEIN_RECEP_F1_2"/>
    <property type="match status" value="1"/>
</dbReference>
<evidence type="ECO:0000256" key="2">
    <source>
        <dbReference type="ARBA" id="ARBA00022692"/>
    </source>
</evidence>
<dbReference type="InterPro" id="IPR050125">
    <property type="entry name" value="GPCR_opsins"/>
</dbReference>
<keyword evidence="7" id="KW-0807">Transducer</keyword>
<feature type="compositionally biased region" description="Polar residues" evidence="8">
    <location>
        <begin position="184"/>
        <end position="196"/>
    </location>
</feature>
<dbReference type="Proteomes" id="UP000007875">
    <property type="component" value="Unassembled WGS sequence"/>
</dbReference>
<dbReference type="CDD" id="cd00637">
    <property type="entry name" value="7tm_classA_rhodopsin-like"/>
    <property type="match status" value="1"/>
</dbReference>